<name>A0A286RGT0_9BACT</name>
<reference evidence="1 2" key="1">
    <citation type="journal article" name="Front. Microbiol.">
        <title>Sugar Metabolism of the First Thermophilic Planctomycete Thermogutta terrifontis: Comparative Genomic and Transcriptomic Approaches.</title>
        <authorList>
            <person name="Elcheninov A.G."/>
            <person name="Menzel P."/>
            <person name="Gudbergsdottir S.R."/>
            <person name="Slesarev A.I."/>
            <person name="Kadnikov V.V."/>
            <person name="Krogh A."/>
            <person name="Bonch-Osmolovskaya E.A."/>
            <person name="Peng X."/>
            <person name="Kublanov I.V."/>
        </authorList>
    </citation>
    <scope>NUCLEOTIDE SEQUENCE [LARGE SCALE GENOMIC DNA]</scope>
    <source>
        <strain evidence="1 2">R1</strain>
    </source>
</reference>
<keyword evidence="2" id="KW-1185">Reference proteome</keyword>
<dbReference type="EMBL" id="CP018477">
    <property type="protein sequence ID" value="ASV75157.1"/>
    <property type="molecule type" value="Genomic_DNA"/>
</dbReference>
<organism evidence="1 2">
    <name type="scientific">Thermogutta terrifontis</name>
    <dbReference type="NCBI Taxonomy" id="1331910"/>
    <lineage>
        <taxon>Bacteria</taxon>
        <taxon>Pseudomonadati</taxon>
        <taxon>Planctomycetota</taxon>
        <taxon>Planctomycetia</taxon>
        <taxon>Pirellulales</taxon>
        <taxon>Thermoguttaceae</taxon>
        <taxon>Thermogutta</taxon>
    </lineage>
</organism>
<sequence>MPVKKARVALKATCDKFMTPHGGVGARIWKTQNRRLI</sequence>
<protein>
    <submittedName>
        <fullName evidence="1">Uncharacterized protein</fullName>
    </submittedName>
</protein>
<dbReference type="KEGG" id="ttf:THTE_2555"/>
<accession>A0A286RGT0</accession>
<dbReference type="Proteomes" id="UP000215086">
    <property type="component" value="Chromosome"/>
</dbReference>
<proteinExistence type="predicted"/>
<evidence type="ECO:0000313" key="1">
    <source>
        <dbReference type="EMBL" id="ASV75157.1"/>
    </source>
</evidence>
<dbReference type="AlphaFoldDB" id="A0A286RGT0"/>
<evidence type="ECO:0000313" key="2">
    <source>
        <dbReference type="Proteomes" id="UP000215086"/>
    </source>
</evidence>
<gene>
    <name evidence="1" type="ORF">THTE_2555</name>
</gene>